<dbReference type="InterPro" id="IPR001878">
    <property type="entry name" value="Znf_CCHC"/>
</dbReference>
<feature type="zinc finger region" description="C3H1-type" evidence="1">
    <location>
        <begin position="277"/>
        <end position="304"/>
    </location>
</feature>
<evidence type="ECO:0000259" key="4">
    <source>
        <dbReference type="PROSITE" id="PS50158"/>
    </source>
</evidence>
<evidence type="ECO:0000313" key="5">
    <source>
        <dbReference type="EMBL" id="KAJ7222639.1"/>
    </source>
</evidence>
<feature type="compositionally biased region" description="Basic and acidic residues" evidence="2">
    <location>
        <begin position="1"/>
        <end position="13"/>
    </location>
</feature>
<dbReference type="GO" id="GO:0008270">
    <property type="term" value="F:zinc ion binding"/>
    <property type="evidence" value="ECO:0007669"/>
    <property type="project" value="UniProtKB-KW"/>
</dbReference>
<dbReference type="AlphaFoldDB" id="A0AAD7E0M4"/>
<feature type="domain" description="C3H1-type" evidence="3">
    <location>
        <begin position="277"/>
        <end position="304"/>
    </location>
</feature>
<evidence type="ECO:0000256" key="2">
    <source>
        <dbReference type="SAM" id="MobiDB-lite"/>
    </source>
</evidence>
<dbReference type="PROSITE" id="PS50103">
    <property type="entry name" value="ZF_C3H1"/>
    <property type="match status" value="1"/>
</dbReference>
<evidence type="ECO:0000259" key="3">
    <source>
        <dbReference type="PROSITE" id="PS50103"/>
    </source>
</evidence>
<dbReference type="GO" id="GO:0003676">
    <property type="term" value="F:nucleic acid binding"/>
    <property type="evidence" value="ECO:0007669"/>
    <property type="project" value="InterPro"/>
</dbReference>
<sequence length="322" mass="36403">MDGAETPDRDEAQGNKGPGGEQGEKPTGENDSGEQDDGGELRSRKRTFTGHSGDATDSGSKRPKVDASEYAWRARAEDFLETLHFTPEHQRVLEQVEIHSRDIKGAVTDVTIAPFVPALPYGQWKPILLDQFVDFDSILSNTFATEPEEPQQLVIGETSLEVKKSKVVSKITTHGQWINAFRVYEDAVNFAFDGRRHELRTYWTHINDLFSSRHYSLHSRVISYDRATRVFVGQRRDVLLGDVHRFRHIQDAHLSDGGIAIVTPKPRDRNGKPSRANNGTETCRKWNFGRCQLGVDCRYRHVCLGCGNTGHRKSDCSEKQRQ</sequence>
<gene>
    <name evidence="5" type="ORF">GGX14DRAFT_352366</name>
</gene>
<name>A0AAD7E0M4_9AGAR</name>
<evidence type="ECO:0008006" key="7">
    <source>
        <dbReference type="Google" id="ProtNLM"/>
    </source>
</evidence>
<feature type="region of interest" description="Disordered" evidence="2">
    <location>
        <begin position="1"/>
        <end position="66"/>
    </location>
</feature>
<proteinExistence type="predicted"/>
<dbReference type="Proteomes" id="UP001219525">
    <property type="component" value="Unassembled WGS sequence"/>
</dbReference>
<feature type="domain" description="CCHC-type" evidence="4">
    <location>
        <begin position="303"/>
        <end position="318"/>
    </location>
</feature>
<evidence type="ECO:0000256" key="1">
    <source>
        <dbReference type="PROSITE-ProRule" id="PRU00723"/>
    </source>
</evidence>
<keyword evidence="1" id="KW-0479">Metal-binding</keyword>
<dbReference type="InterPro" id="IPR000571">
    <property type="entry name" value="Znf_CCCH"/>
</dbReference>
<evidence type="ECO:0000313" key="6">
    <source>
        <dbReference type="Proteomes" id="UP001219525"/>
    </source>
</evidence>
<dbReference type="EMBL" id="JARJCW010000007">
    <property type="protein sequence ID" value="KAJ7222639.1"/>
    <property type="molecule type" value="Genomic_DNA"/>
</dbReference>
<comment type="caution">
    <text evidence="5">The sequence shown here is derived from an EMBL/GenBank/DDBJ whole genome shotgun (WGS) entry which is preliminary data.</text>
</comment>
<accession>A0AAD7E0M4</accession>
<keyword evidence="1" id="KW-0862">Zinc</keyword>
<reference evidence="5" key="1">
    <citation type="submission" date="2023-03" db="EMBL/GenBank/DDBJ databases">
        <title>Massive genome expansion in bonnet fungi (Mycena s.s.) driven by repeated elements and novel gene families across ecological guilds.</title>
        <authorList>
            <consortium name="Lawrence Berkeley National Laboratory"/>
            <person name="Harder C.B."/>
            <person name="Miyauchi S."/>
            <person name="Viragh M."/>
            <person name="Kuo A."/>
            <person name="Thoen E."/>
            <person name="Andreopoulos B."/>
            <person name="Lu D."/>
            <person name="Skrede I."/>
            <person name="Drula E."/>
            <person name="Henrissat B."/>
            <person name="Morin E."/>
            <person name="Kohler A."/>
            <person name="Barry K."/>
            <person name="LaButti K."/>
            <person name="Morin E."/>
            <person name="Salamov A."/>
            <person name="Lipzen A."/>
            <person name="Mereny Z."/>
            <person name="Hegedus B."/>
            <person name="Baldrian P."/>
            <person name="Stursova M."/>
            <person name="Weitz H."/>
            <person name="Taylor A."/>
            <person name="Grigoriev I.V."/>
            <person name="Nagy L.G."/>
            <person name="Martin F."/>
            <person name="Kauserud H."/>
        </authorList>
    </citation>
    <scope>NUCLEOTIDE SEQUENCE</scope>
    <source>
        <strain evidence="5">9144</strain>
    </source>
</reference>
<dbReference type="PROSITE" id="PS50158">
    <property type="entry name" value="ZF_CCHC"/>
    <property type="match status" value="1"/>
</dbReference>
<protein>
    <recommendedName>
        <fullName evidence="7">C3H1-type domain-containing protein</fullName>
    </recommendedName>
</protein>
<organism evidence="5 6">
    <name type="scientific">Mycena pura</name>
    <dbReference type="NCBI Taxonomy" id="153505"/>
    <lineage>
        <taxon>Eukaryota</taxon>
        <taxon>Fungi</taxon>
        <taxon>Dikarya</taxon>
        <taxon>Basidiomycota</taxon>
        <taxon>Agaricomycotina</taxon>
        <taxon>Agaricomycetes</taxon>
        <taxon>Agaricomycetidae</taxon>
        <taxon>Agaricales</taxon>
        <taxon>Marasmiineae</taxon>
        <taxon>Mycenaceae</taxon>
        <taxon>Mycena</taxon>
    </lineage>
</organism>
<keyword evidence="6" id="KW-1185">Reference proteome</keyword>
<keyword evidence="1" id="KW-0863">Zinc-finger</keyword>